<dbReference type="AlphaFoldDB" id="A0A7R8D5J6"/>
<dbReference type="PANTHER" id="PTHR31449">
    <property type="entry name" value="UPF0598 PROTEIN C8ORF82"/>
    <property type="match status" value="1"/>
</dbReference>
<name>A0A7R8D5J6_LEPSM</name>
<evidence type="ECO:0000313" key="3">
    <source>
        <dbReference type="Proteomes" id="UP000675881"/>
    </source>
</evidence>
<dbReference type="InterPro" id="IPR028108">
    <property type="entry name" value="DUF4505"/>
</dbReference>
<evidence type="ECO:0000313" key="2">
    <source>
        <dbReference type="EMBL" id="CAF3035031.1"/>
    </source>
</evidence>
<evidence type="ECO:0000256" key="1">
    <source>
        <dbReference type="ARBA" id="ARBA00006322"/>
    </source>
</evidence>
<sequence length="366" mass="43100">MLFQRLLRKTLIPDICRRYFYEQGQISSLDNVREYFYFIDHQGMLFLDDAKMKNFTSCFKEKHFLSFFFRRIKKNTTGKYLENGFNFISPCGPEINFIRCEDTPIVFTHIVPDDDEDLLLYNHGNEKLNVSFNPENIYMVPSSGRIYYPTQSKKKFGPAGLISDKLSIAWNEEERFIFKYGYDGPPSHFRWKGTYELKTPRNVEIIESGHHQKVYPSKVFCRLRFLKRDFSVTLNFIINHVADSWMALIVSNGLFQVSKKDKQQSIRILRPQKGNDVSYPEQFKEYPTEFVDVVNHFADTVIKENLADVVHLLTRTLNHSLFQGGCRCNELVWKDKYTGYSHGNSSQCRALSNWKNITVGYEERHE</sequence>
<dbReference type="Proteomes" id="UP000675881">
    <property type="component" value="Chromosome 9"/>
</dbReference>
<protein>
    <submittedName>
        <fullName evidence="2">UPF0598 protein CG30010,UPF0598 protein C8orf82 homolog,UPF0598 protein F59C6.12,UPF0598 protein C8orf82</fullName>
    </submittedName>
</protein>
<keyword evidence="3" id="KW-1185">Reference proteome</keyword>
<organism evidence="2 3">
    <name type="scientific">Lepeophtheirus salmonis</name>
    <name type="common">Salmon louse</name>
    <name type="synonym">Caligus salmonis</name>
    <dbReference type="NCBI Taxonomy" id="72036"/>
    <lineage>
        <taxon>Eukaryota</taxon>
        <taxon>Metazoa</taxon>
        <taxon>Ecdysozoa</taxon>
        <taxon>Arthropoda</taxon>
        <taxon>Crustacea</taxon>
        <taxon>Multicrustacea</taxon>
        <taxon>Hexanauplia</taxon>
        <taxon>Copepoda</taxon>
        <taxon>Siphonostomatoida</taxon>
        <taxon>Caligidae</taxon>
        <taxon>Lepeophtheirus</taxon>
    </lineage>
</organism>
<gene>
    <name evidence="2" type="ORF">LSAA_14577</name>
</gene>
<reference evidence="2" key="1">
    <citation type="submission" date="2021-02" db="EMBL/GenBank/DDBJ databases">
        <authorList>
            <person name="Bekaert M."/>
        </authorList>
    </citation>
    <scope>NUCLEOTIDE SEQUENCE</scope>
    <source>
        <strain evidence="2">IoA-00</strain>
    </source>
</reference>
<dbReference type="Pfam" id="PF14956">
    <property type="entry name" value="DUF4505"/>
    <property type="match status" value="1"/>
</dbReference>
<dbReference type="PANTHER" id="PTHR31449:SF3">
    <property type="entry name" value="UPF0598 PROTEIN C8ORF82"/>
    <property type="match status" value="1"/>
</dbReference>
<comment type="similarity">
    <text evidence="1">Belongs to the UPF0598 family.</text>
</comment>
<proteinExistence type="inferred from homology"/>
<accession>A0A7R8D5J6</accession>
<dbReference type="OrthoDB" id="10260024at2759"/>
<dbReference type="EMBL" id="HG994588">
    <property type="protein sequence ID" value="CAF3035031.1"/>
    <property type="molecule type" value="Genomic_DNA"/>
</dbReference>